<keyword evidence="8" id="KW-1185">Reference proteome</keyword>
<comment type="caution">
    <text evidence="7">The sequence shown here is derived from an EMBL/GenBank/DDBJ whole genome shotgun (WGS) entry which is preliminary data.</text>
</comment>
<name>A0ABW4SBR4_9BACL</name>
<dbReference type="Proteomes" id="UP001597218">
    <property type="component" value="Unassembled WGS sequence"/>
</dbReference>
<evidence type="ECO:0000256" key="1">
    <source>
        <dbReference type="ARBA" id="ARBA00004651"/>
    </source>
</evidence>
<evidence type="ECO:0000256" key="6">
    <source>
        <dbReference type="SAM" id="Phobius"/>
    </source>
</evidence>
<dbReference type="PANTHER" id="PTHR30250">
    <property type="entry name" value="PST FAMILY PREDICTED COLANIC ACID TRANSPORTER"/>
    <property type="match status" value="1"/>
</dbReference>
<evidence type="ECO:0000256" key="4">
    <source>
        <dbReference type="ARBA" id="ARBA00022989"/>
    </source>
</evidence>
<keyword evidence="2" id="KW-1003">Cell membrane</keyword>
<feature type="transmembrane region" description="Helical" evidence="6">
    <location>
        <begin position="52"/>
        <end position="73"/>
    </location>
</feature>
<protein>
    <submittedName>
        <fullName evidence="7">Oligosaccharide flippase family protein</fullName>
    </submittedName>
</protein>
<evidence type="ECO:0000256" key="2">
    <source>
        <dbReference type="ARBA" id="ARBA00022475"/>
    </source>
</evidence>
<feature type="transmembrane region" description="Helical" evidence="6">
    <location>
        <begin position="280"/>
        <end position="300"/>
    </location>
</feature>
<dbReference type="CDD" id="cd13124">
    <property type="entry name" value="MATE_SpoVB_like"/>
    <property type="match status" value="1"/>
</dbReference>
<proteinExistence type="predicted"/>
<sequence length="531" mass="58551">MADYWNMKTFMKGASILTIAAIIVKVLGAIYRVPFQNLVGDEGFYIYQQVYPFIGIFIVWTSYGFSVAVSKLLAESTSHGKERSLMYVAFIYLVLLSTVFFVLLTTFAPFFARSMGDPYLESLLRAGAYIVLFMPALAVLKGSFQSKGQMIPVAVSGIGEQSFRVVVILVGTWIAMRSGASLYKAGEIAMWGAVVGEAAGVVILILYFRKAFGGPLEKINIGRVVKELTLVSLSVSASSLILLMFQLVDSFTVFQIMLSNGFMESTAMKTKGVYDRGQPLVQMGILIASTLALAIVPLIAHHTAKRNGRSEVPFIRLTFRTAFLFGWAAALGLALVLPYVNQMLFETRDGSLVLIIFVFQVFWLSLILPLTAMLQGAGKVIIPAVLLLVGLVIKVFLNIILVPEFNVAGAAIAGNVGFAVITVGLLIYFKKIWPIKLAELRFYRTIILATGLMYSVVIPWMLVADRFLFNDLHPRIGATIIALTAVALGASLFLFVILKSRIMAEKEWFLLPFGKRLARLQLILIKSKKKR</sequence>
<dbReference type="InterPro" id="IPR050833">
    <property type="entry name" value="Poly_Biosynth_Transport"/>
</dbReference>
<feature type="transmembrane region" description="Helical" evidence="6">
    <location>
        <begin position="228"/>
        <end position="248"/>
    </location>
</feature>
<evidence type="ECO:0000256" key="5">
    <source>
        <dbReference type="ARBA" id="ARBA00023136"/>
    </source>
</evidence>
<feature type="transmembrane region" description="Helical" evidence="6">
    <location>
        <begin position="188"/>
        <end position="208"/>
    </location>
</feature>
<dbReference type="PANTHER" id="PTHR30250:SF29">
    <property type="entry name" value="POLYSACCHARIDE BIOSYNTHESIS PROTEIN C-TERMINAL DOMAIN-CONTAINING PROTEIN"/>
    <property type="match status" value="1"/>
</dbReference>
<feature type="transmembrane region" description="Helical" evidence="6">
    <location>
        <begin position="123"/>
        <end position="140"/>
    </location>
</feature>
<feature type="transmembrane region" description="Helical" evidence="6">
    <location>
        <begin position="476"/>
        <end position="498"/>
    </location>
</feature>
<keyword evidence="5 6" id="KW-0472">Membrane</keyword>
<feature type="transmembrane region" description="Helical" evidence="6">
    <location>
        <begin position="321"/>
        <end position="340"/>
    </location>
</feature>
<feature type="transmembrane region" description="Helical" evidence="6">
    <location>
        <begin position="380"/>
        <end position="401"/>
    </location>
</feature>
<feature type="transmembrane region" description="Helical" evidence="6">
    <location>
        <begin position="152"/>
        <end position="176"/>
    </location>
</feature>
<feature type="transmembrane region" description="Helical" evidence="6">
    <location>
        <begin position="407"/>
        <end position="429"/>
    </location>
</feature>
<evidence type="ECO:0000313" key="8">
    <source>
        <dbReference type="Proteomes" id="UP001597218"/>
    </source>
</evidence>
<reference evidence="8" key="1">
    <citation type="journal article" date="2019" name="Int. J. Syst. Evol. Microbiol.">
        <title>The Global Catalogue of Microorganisms (GCM) 10K type strain sequencing project: providing services to taxonomists for standard genome sequencing and annotation.</title>
        <authorList>
            <consortium name="The Broad Institute Genomics Platform"/>
            <consortium name="The Broad Institute Genome Sequencing Center for Infectious Disease"/>
            <person name="Wu L."/>
            <person name="Ma J."/>
        </authorList>
    </citation>
    <scope>NUCLEOTIDE SEQUENCE [LARGE SCALE GENOMIC DNA]</scope>
    <source>
        <strain evidence="8">CGMCC 4.7177</strain>
    </source>
</reference>
<feature type="transmembrane region" description="Helical" evidence="6">
    <location>
        <begin position="441"/>
        <end position="464"/>
    </location>
</feature>
<feature type="transmembrane region" description="Helical" evidence="6">
    <location>
        <begin position="352"/>
        <end position="373"/>
    </location>
</feature>
<dbReference type="InterPro" id="IPR024923">
    <property type="entry name" value="PG_synth_SpoVB"/>
</dbReference>
<accession>A0ABW4SBR4</accession>
<evidence type="ECO:0000313" key="7">
    <source>
        <dbReference type="EMBL" id="MFD1926706.1"/>
    </source>
</evidence>
<comment type="subcellular location">
    <subcellularLocation>
        <location evidence="1">Cell membrane</location>
        <topology evidence="1">Multi-pass membrane protein</topology>
    </subcellularLocation>
</comment>
<keyword evidence="3 6" id="KW-0812">Transmembrane</keyword>
<dbReference type="RefSeq" id="WP_381535367.1">
    <property type="nucleotide sequence ID" value="NZ_JBHUGI010000003.1"/>
</dbReference>
<gene>
    <name evidence="7" type="ORF">ACFSFY_01280</name>
</gene>
<dbReference type="EMBL" id="JBHUGI010000003">
    <property type="protein sequence ID" value="MFD1926706.1"/>
    <property type="molecule type" value="Genomic_DNA"/>
</dbReference>
<dbReference type="InterPro" id="IPR002797">
    <property type="entry name" value="Polysacc_synth"/>
</dbReference>
<keyword evidence="4 6" id="KW-1133">Transmembrane helix</keyword>
<evidence type="ECO:0000256" key="3">
    <source>
        <dbReference type="ARBA" id="ARBA00022692"/>
    </source>
</evidence>
<organism evidence="7 8">
    <name type="scientific">Sporosarcina siberiensis</name>
    <dbReference type="NCBI Taxonomy" id="1365606"/>
    <lineage>
        <taxon>Bacteria</taxon>
        <taxon>Bacillati</taxon>
        <taxon>Bacillota</taxon>
        <taxon>Bacilli</taxon>
        <taxon>Bacillales</taxon>
        <taxon>Caryophanaceae</taxon>
        <taxon>Sporosarcina</taxon>
    </lineage>
</organism>
<feature type="transmembrane region" description="Helical" evidence="6">
    <location>
        <begin position="85"/>
        <end position="111"/>
    </location>
</feature>
<dbReference type="Pfam" id="PF01943">
    <property type="entry name" value="Polysacc_synt"/>
    <property type="match status" value="1"/>
</dbReference>